<keyword evidence="9" id="KW-0804">Transcription</keyword>
<evidence type="ECO:0000256" key="5">
    <source>
        <dbReference type="ARBA" id="ARBA00022833"/>
    </source>
</evidence>
<evidence type="ECO:0000256" key="11">
    <source>
        <dbReference type="ARBA" id="ARBA00023306"/>
    </source>
</evidence>
<feature type="coiled-coil region" evidence="13">
    <location>
        <begin position="284"/>
        <end position="318"/>
    </location>
</feature>
<organism evidence="15 16">
    <name type="scientific">Daphnia pulex</name>
    <name type="common">Water flea</name>
    <dbReference type="NCBI Taxonomy" id="6669"/>
    <lineage>
        <taxon>Eukaryota</taxon>
        <taxon>Metazoa</taxon>
        <taxon>Ecdysozoa</taxon>
        <taxon>Arthropoda</taxon>
        <taxon>Crustacea</taxon>
        <taxon>Branchiopoda</taxon>
        <taxon>Diplostraca</taxon>
        <taxon>Cladocera</taxon>
        <taxon>Anomopoda</taxon>
        <taxon>Daphniidae</taxon>
        <taxon>Daphnia</taxon>
    </lineage>
</organism>
<evidence type="ECO:0000313" key="16">
    <source>
        <dbReference type="Proteomes" id="UP000000305"/>
    </source>
</evidence>
<dbReference type="HOGENOM" id="CLU_866718_0_0_1"/>
<gene>
    <name evidence="15" type="ORF">DAPPUDRAFT_314979</name>
</gene>
<dbReference type="GO" id="GO:0043565">
    <property type="term" value="F:sequence-specific DNA binding"/>
    <property type="evidence" value="ECO:0007669"/>
    <property type="project" value="InterPro"/>
</dbReference>
<dbReference type="SMART" id="SM00692">
    <property type="entry name" value="DM3"/>
    <property type="match status" value="2"/>
</dbReference>
<keyword evidence="10" id="KW-0539">Nucleus</keyword>
<evidence type="ECO:0000256" key="7">
    <source>
        <dbReference type="ARBA" id="ARBA00023054"/>
    </source>
</evidence>
<dbReference type="PROSITE" id="PS50950">
    <property type="entry name" value="ZF_THAP"/>
    <property type="match status" value="2"/>
</dbReference>
<dbReference type="Gene3D" id="6.20.210.20">
    <property type="entry name" value="THAP domain"/>
    <property type="match status" value="2"/>
</dbReference>
<dbReference type="AlphaFoldDB" id="E9G8A3"/>
<evidence type="ECO:0000259" key="14">
    <source>
        <dbReference type="PROSITE" id="PS50950"/>
    </source>
</evidence>
<evidence type="ECO:0000313" key="15">
    <source>
        <dbReference type="EMBL" id="EFX84309.1"/>
    </source>
</evidence>
<dbReference type="InterPro" id="IPR038441">
    <property type="entry name" value="THAP_Znf_sf"/>
</dbReference>
<dbReference type="InterPro" id="IPR026516">
    <property type="entry name" value="THAP1/10"/>
</dbReference>
<evidence type="ECO:0000256" key="2">
    <source>
        <dbReference type="ARBA" id="ARBA00006177"/>
    </source>
</evidence>
<feature type="domain" description="THAP-type" evidence="14">
    <location>
        <begin position="126"/>
        <end position="208"/>
    </location>
</feature>
<feature type="domain" description="THAP-type" evidence="14">
    <location>
        <begin position="6"/>
        <end position="91"/>
    </location>
</feature>
<keyword evidence="3" id="KW-0479">Metal-binding</keyword>
<name>E9G8A3_DAPPU</name>
<dbReference type="OrthoDB" id="6780995at2759"/>
<keyword evidence="8 12" id="KW-0238">DNA-binding</keyword>
<evidence type="ECO:0000256" key="13">
    <source>
        <dbReference type="SAM" id="Coils"/>
    </source>
</evidence>
<proteinExistence type="inferred from homology"/>
<dbReference type="GO" id="GO:0005654">
    <property type="term" value="C:nucleoplasm"/>
    <property type="evidence" value="ECO:0007669"/>
    <property type="project" value="UniProtKB-SubCell"/>
</dbReference>
<dbReference type="PANTHER" id="PTHR46600">
    <property type="entry name" value="THAP DOMAIN-CONTAINING"/>
    <property type="match status" value="1"/>
</dbReference>
<evidence type="ECO:0000256" key="12">
    <source>
        <dbReference type="PROSITE-ProRule" id="PRU00309"/>
    </source>
</evidence>
<keyword evidence="6" id="KW-0805">Transcription regulation</keyword>
<dbReference type="GO" id="GO:0008270">
    <property type="term" value="F:zinc ion binding"/>
    <property type="evidence" value="ECO:0007669"/>
    <property type="project" value="UniProtKB-KW"/>
</dbReference>
<dbReference type="eggNOG" id="ENOG502TB9T">
    <property type="taxonomic scope" value="Eukaryota"/>
</dbReference>
<accession>E9G8A3</accession>
<dbReference type="KEGG" id="dpx:DAPPUDRAFT_314979"/>
<dbReference type="Pfam" id="PF05485">
    <property type="entry name" value="THAP"/>
    <property type="match status" value="2"/>
</dbReference>
<evidence type="ECO:0000256" key="6">
    <source>
        <dbReference type="ARBA" id="ARBA00023015"/>
    </source>
</evidence>
<evidence type="ECO:0000256" key="8">
    <source>
        <dbReference type="ARBA" id="ARBA00023125"/>
    </source>
</evidence>
<keyword evidence="4 12" id="KW-0863">Zinc-finger</keyword>
<comment type="subcellular location">
    <subcellularLocation>
        <location evidence="1">Nucleus</location>
        <location evidence="1">Nucleoplasm</location>
    </subcellularLocation>
</comment>
<dbReference type="InterPro" id="IPR006612">
    <property type="entry name" value="THAP_Znf"/>
</dbReference>
<keyword evidence="7 13" id="KW-0175">Coiled coil</keyword>
<evidence type="ECO:0000256" key="1">
    <source>
        <dbReference type="ARBA" id="ARBA00004642"/>
    </source>
</evidence>
<keyword evidence="11" id="KW-0131">Cell cycle</keyword>
<keyword evidence="16" id="KW-1185">Reference proteome</keyword>
<dbReference type="PhylomeDB" id="E9G8A3"/>
<sequence length="321" mass="36958">MLHKKRERNICSVNNCRSYREANRWPEPLTFHEFPADLARRKLWLEIIEREDWVPGDKAKICAMHFTPECYREATASAVKRLNATAVPSLHLILEPLPKSGLTKAANTARATNSSGVVASSTSTAQAYYVCSAMNCRQYREAQLWPEPLSFHEFPADPARKKLWIESLTNGDWIPKEKGKVCSMHFDMDDYRETNKKLLKPNAVPSLNLSLKKLTESEIADQSAVDMDYGHERLQYGLKESDTKPTESRKRISNIIIVDLIKDKKSKYPEKPKPVVIDESCSTCMEMKKDLREVEFQLAMVKQELEEQKRLVESLRKQIKN</sequence>
<dbReference type="SUPFAM" id="SSF57716">
    <property type="entry name" value="Glucocorticoid receptor-like (DNA-binding domain)"/>
    <property type="match status" value="2"/>
</dbReference>
<evidence type="ECO:0000256" key="10">
    <source>
        <dbReference type="ARBA" id="ARBA00023242"/>
    </source>
</evidence>
<reference evidence="15 16" key="1">
    <citation type="journal article" date="2011" name="Science">
        <title>The ecoresponsive genome of Daphnia pulex.</title>
        <authorList>
            <person name="Colbourne J.K."/>
            <person name="Pfrender M.E."/>
            <person name="Gilbert D."/>
            <person name="Thomas W.K."/>
            <person name="Tucker A."/>
            <person name="Oakley T.H."/>
            <person name="Tokishita S."/>
            <person name="Aerts A."/>
            <person name="Arnold G.J."/>
            <person name="Basu M.K."/>
            <person name="Bauer D.J."/>
            <person name="Caceres C.E."/>
            <person name="Carmel L."/>
            <person name="Casola C."/>
            <person name="Choi J.H."/>
            <person name="Detter J.C."/>
            <person name="Dong Q."/>
            <person name="Dusheyko S."/>
            <person name="Eads B.D."/>
            <person name="Frohlich T."/>
            <person name="Geiler-Samerotte K.A."/>
            <person name="Gerlach D."/>
            <person name="Hatcher P."/>
            <person name="Jogdeo S."/>
            <person name="Krijgsveld J."/>
            <person name="Kriventseva E.V."/>
            <person name="Kultz D."/>
            <person name="Laforsch C."/>
            <person name="Lindquist E."/>
            <person name="Lopez J."/>
            <person name="Manak J.R."/>
            <person name="Muller J."/>
            <person name="Pangilinan J."/>
            <person name="Patwardhan R.P."/>
            <person name="Pitluck S."/>
            <person name="Pritham E.J."/>
            <person name="Rechtsteiner A."/>
            <person name="Rho M."/>
            <person name="Rogozin I.B."/>
            <person name="Sakarya O."/>
            <person name="Salamov A."/>
            <person name="Schaack S."/>
            <person name="Shapiro H."/>
            <person name="Shiga Y."/>
            <person name="Skalitzky C."/>
            <person name="Smith Z."/>
            <person name="Souvorov A."/>
            <person name="Sung W."/>
            <person name="Tang Z."/>
            <person name="Tsuchiya D."/>
            <person name="Tu H."/>
            <person name="Vos H."/>
            <person name="Wang M."/>
            <person name="Wolf Y.I."/>
            <person name="Yamagata H."/>
            <person name="Yamada T."/>
            <person name="Ye Y."/>
            <person name="Shaw J.R."/>
            <person name="Andrews J."/>
            <person name="Crease T.J."/>
            <person name="Tang H."/>
            <person name="Lucas S.M."/>
            <person name="Robertson H.M."/>
            <person name="Bork P."/>
            <person name="Koonin E.V."/>
            <person name="Zdobnov E.M."/>
            <person name="Grigoriev I.V."/>
            <person name="Lynch M."/>
            <person name="Boore J.L."/>
        </authorList>
    </citation>
    <scope>NUCLEOTIDE SEQUENCE [LARGE SCALE GENOMIC DNA]</scope>
</reference>
<evidence type="ECO:0000256" key="4">
    <source>
        <dbReference type="ARBA" id="ARBA00022771"/>
    </source>
</evidence>
<evidence type="ECO:0000256" key="3">
    <source>
        <dbReference type="ARBA" id="ARBA00022723"/>
    </source>
</evidence>
<dbReference type="EMBL" id="GL732535">
    <property type="protein sequence ID" value="EFX84309.1"/>
    <property type="molecule type" value="Genomic_DNA"/>
</dbReference>
<protein>
    <recommendedName>
        <fullName evidence="14">THAP-type domain-containing protein</fullName>
    </recommendedName>
</protein>
<comment type="similarity">
    <text evidence="2">Belongs to the THAP1 family.</text>
</comment>
<keyword evidence="5" id="KW-0862">Zinc</keyword>
<dbReference type="InParanoid" id="E9G8A3"/>
<dbReference type="PANTHER" id="PTHR46600:SF1">
    <property type="entry name" value="THAP DOMAIN-CONTAINING PROTEIN 1"/>
    <property type="match status" value="1"/>
</dbReference>
<dbReference type="SMART" id="SM00980">
    <property type="entry name" value="THAP"/>
    <property type="match status" value="2"/>
</dbReference>
<evidence type="ECO:0000256" key="9">
    <source>
        <dbReference type="ARBA" id="ARBA00023163"/>
    </source>
</evidence>
<dbReference type="Proteomes" id="UP000000305">
    <property type="component" value="Unassembled WGS sequence"/>
</dbReference>